<evidence type="ECO:0000259" key="11">
    <source>
        <dbReference type="PROSITE" id="PS51192"/>
    </source>
</evidence>
<dbReference type="SUPFAM" id="SSF52540">
    <property type="entry name" value="P-loop containing nucleoside triphosphate hydrolases"/>
    <property type="match status" value="1"/>
</dbReference>
<keyword evidence="2" id="KW-0547">Nucleotide-binding</keyword>
<dbReference type="CDD" id="cd17917">
    <property type="entry name" value="DEXHc_RHA-like"/>
    <property type="match status" value="1"/>
</dbReference>
<dbReference type="Gene3D" id="3.40.50.300">
    <property type="entry name" value="P-loop containing nucleotide triphosphate hydrolases"/>
    <property type="match status" value="2"/>
</dbReference>
<dbReference type="CDD" id="cd18791">
    <property type="entry name" value="SF2_C_RHA"/>
    <property type="match status" value="1"/>
</dbReference>
<evidence type="ECO:0000256" key="2">
    <source>
        <dbReference type="ARBA" id="ARBA00022741"/>
    </source>
</evidence>
<dbReference type="Proteomes" id="UP000035740">
    <property type="component" value="Unassembled WGS sequence"/>
</dbReference>
<dbReference type="EMBL" id="KQ090308">
    <property type="protein sequence ID" value="KMS97522.1"/>
    <property type="molecule type" value="Genomic_DNA"/>
</dbReference>
<evidence type="ECO:0000256" key="7">
    <source>
        <dbReference type="ARBA" id="ARBA00047984"/>
    </source>
</evidence>
<dbReference type="Gramene" id="KMS97522">
    <property type="protein sequence ID" value="KMS97522"/>
    <property type="gene ID" value="BVRB_5g126350"/>
</dbReference>
<dbReference type="InterPro" id="IPR048333">
    <property type="entry name" value="HA2_WH"/>
</dbReference>
<protein>
    <recommendedName>
        <fullName evidence="1">RNA helicase</fullName>
        <ecNumber evidence="1">3.6.4.13</ecNumber>
    </recommendedName>
</protein>
<dbReference type="KEGG" id="bvg:104908261"/>
<evidence type="ECO:0000256" key="8">
    <source>
        <dbReference type="ARBA" id="ARBA00060772"/>
    </source>
</evidence>
<dbReference type="InterPro" id="IPR007502">
    <property type="entry name" value="Helicase-assoc_dom"/>
</dbReference>
<feature type="domain" description="Helicase C-terminal" evidence="12">
    <location>
        <begin position="566"/>
        <end position="740"/>
    </location>
</feature>
<dbReference type="Pfam" id="PF21010">
    <property type="entry name" value="HA2_C"/>
    <property type="match status" value="1"/>
</dbReference>
<organism evidence="13 14">
    <name type="scientific">Beta vulgaris subsp. vulgaris</name>
    <name type="common">Beet</name>
    <dbReference type="NCBI Taxonomy" id="3555"/>
    <lineage>
        <taxon>Eukaryota</taxon>
        <taxon>Viridiplantae</taxon>
        <taxon>Streptophyta</taxon>
        <taxon>Embryophyta</taxon>
        <taxon>Tracheophyta</taxon>
        <taxon>Spermatophyta</taxon>
        <taxon>Magnoliopsida</taxon>
        <taxon>eudicotyledons</taxon>
        <taxon>Gunneridae</taxon>
        <taxon>Pentapetalae</taxon>
        <taxon>Caryophyllales</taxon>
        <taxon>Chenopodiaceae</taxon>
        <taxon>Betoideae</taxon>
        <taxon>Beta</taxon>
    </lineage>
</organism>
<dbReference type="FunFam" id="3.40.50.300:FF:000480">
    <property type="entry name" value="DExH-box ATP-dependent RNA helicase DExH3"/>
    <property type="match status" value="1"/>
</dbReference>
<evidence type="ECO:0000259" key="10">
    <source>
        <dbReference type="PROSITE" id="PS50137"/>
    </source>
</evidence>
<evidence type="ECO:0000256" key="4">
    <source>
        <dbReference type="ARBA" id="ARBA00022806"/>
    </source>
</evidence>
<dbReference type="SMART" id="SM00358">
    <property type="entry name" value="DSRM"/>
    <property type="match status" value="1"/>
</dbReference>
<dbReference type="GO" id="GO:0016787">
    <property type="term" value="F:hydrolase activity"/>
    <property type="evidence" value="ECO:0007669"/>
    <property type="project" value="UniProtKB-KW"/>
</dbReference>
<evidence type="ECO:0000256" key="6">
    <source>
        <dbReference type="ARBA" id="ARBA00022884"/>
    </source>
</evidence>
<dbReference type="Pfam" id="PF00270">
    <property type="entry name" value="DEAD"/>
    <property type="match status" value="1"/>
</dbReference>
<dbReference type="PANTHER" id="PTHR18934:SF229">
    <property type="entry name" value="DEXH-BOX ATP-DEPENDENT RNA HELICASE DEXH3"/>
    <property type="match status" value="1"/>
</dbReference>
<dbReference type="InterPro" id="IPR002464">
    <property type="entry name" value="DNA/RNA_helicase_DEAH_CS"/>
</dbReference>
<proteinExistence type="inferred from homology"/>
<sequence>MPCSSPFFHGYLRTTSHLAMSLKPTRNFRFHFHNISSCSCPRTPFSLHEFGQQKSFKTLVFGPLLWRPITCRVAAVGASKGSFELLRRSNGELPYLFQQNKEFGRFACEDYSEDESDREVDSAHQINSSTLDNIEEWRWKFTMLCRNKDEQEVVSRERKDRRDFDQLTALATRMGLHSRQFSKVVVFSKVPLPNYRHDLDDKRPQREVVLGFALQQDIDILLKRHLSKKSMNEGVIPNYTISGNNSYLNKQEVSYHQPEPTAEINAARERSLRRKSLQIRDQQQEWQDSPEGQKMLKFRRSLPAYKERDALLKAVSENQVVVVSGETGCGKTTQLPQYILESEIEAARGASCSIICTQPRRISAMSVSERVAAERGEQLGESVGYKIRLEGMKGRDTRLLFCTTGVLLRRLLVDRDLRGVSHVVVDEIHERGMNEDFLLIVLKDLLRRRPDLRLILMSATLNAELFSSFFGGAPMLHIPGFTYPVRAHFLENILETTGYRLTPYNQIDDYGQEKTWKMQKQTLRKRKTQIASSVEGALVDSDFNGFSHRTRDSLSCWNPDSIGFNLIEHVLSHICKNERPGAVLVFMTGWEDINTLKDQLQAHPLLGDPSRVLLLACHGSMASAEQRLIFDRPPKGVRKIVLATNMAETSITINDVVFVVDCGKAKETSYDALNNTPCLLPSWVSKAAARQRRGRAGRVQPGECYHLYPKCVYDAFSDYQLPELLRTPLQSLCLQIKSLQLGGVSEFLSKALQPPEPLSVQNAIDFLKTIGALDENENLTVLGQNLSVLPVEPKLGKMLILGAMFKCLDPIMTVVAGLSVRDPFLMPFDKKDLAESAKAQFSAREFSDHLALVRAYEGWKDAERQQSGYEYCWTNFLSAQTLKAIDSLRKQFFSLLKDTGLVESDKETCNKWSHDEHLVRAIICAGLFPGVCSVVNKEKSIMLKTMEDGQVLLYSNSVNAQEPKIPYPWLVFNEKIKVNAVFLRDSTAVSDSVLLLFGGKISRGGLDGHLKMLGGYLEFFMKPGLAETYLSLKREFEELIHCKLVDPKLDMQSYADLLSAVRMLISEDQCEGRFVFGRQLPTPSKKAGKATNAKGEKISGDDNSKSQLQTLLARAGHEAAAYKTRQLKNNQFRSTVIFNGLEFVGQPCNNKKQAEKDAAAEALQWLMGDTPSFRGDVDHLSMFMKKTKKKHGKGT</sequence>
<dbReference type="GO" id="GO:0005524">
    <property type="term" value="F:ATP binding"/>
    <property type="evidence" value="ECO:0007669"/>
    <property type="project" value="UniProtKB-KW"/>
</dbReference>
<dbReference type="InterPro" id="IPR027417">
    <property type="entry name" value="P-loop_NTPase"/>
</dbReference>
<dbReference type="PROSITE" id="PS51194">
    <property type="entry name" value="HELICASE_CTER"/>
    <property type="match status" value="1"/>
</dbReference>
<keyword evidence="4" id="KW-0347">Helicase</keyword>
<dbReference type="Pfam" id="PF00035">
    <property type="entry name" value="dsrm"/>
    <property type="match status" value="1"/>
</dbReference>
<keyword evidence="3" id="KW-0378">Hydrolase</keyword>
<evidence type="ECO:0000313" key="14">
    <source>
        <dbReference type="Proteomes" id="UP000035740"/>
    </source>
</evidence>
<keyword evidence="5" id="KW-0067">ATP-binding</keyword>
<evidence type="ECO:0000256" key="3">
    <source>
        <dbReference type="ARBA" id="ARBA00022801"/>
    </source>
</evidence>
<dbReference type="Gene3D" id="1.20.120.1080">
    <property type="match status" value="1"/>
</dbReference>
<evidence type="ECO:0000256" key="1">
    <source>
        <dbReference type="ARBA" id="ARBA00012552"/>
    </source>
</evidence>
<dbReference type="Pfam" id="PF26026">
    <property type="entry name" value="RNA_hel_CTD"/>
    <property type="match status" value="1"/>
</dbReference>
<dbReference type="GO" id="GO:0003724">
    <property type="term" value="F:RNA helicase activity"/>
    <property type="evidence" value="ECO:0007669"/>
    <property type="project" value="UniProtKB-EC"/>
</dbReference>
<reference evidence="13 14" key="1">
    <citation type="journal article" date="2014" name="Nature">
        <title>The genome of the recently domesticated crop plant sugar beet (Beta vulgaris).</title>
        <authorList>
            <person name="Dohm J.C."/>
            <person name="Minoche A.E."/>
            <person name="Holtgrawe D."/>
            <person name="Capella-Gutierrez S."/>
            <person name="Zakrzewski F."/>
            <person name="Tafer H."/>
            <person name="Rupp O."/>
            <person name="Sorensen T.R."/>
            <person name="Stracke R."/>
            <person name="Reinhardt R."/>
            <person name="Goesmann A."/>
            <person name="Kraft T."/>
            <person name="Schulz B."/>
            <person name="Stadler P.F."/>
            <person name="Schmidt T."/>
            <person name="Gabaldon T."/>
            <person name="Lehrach H."/>
            <person name="Weisshaar B."/>
            <person name="Himmelbauer H."/>
        </authorList>
    </citation>
    <scope>NUCLEOTIDE SEQUENCE [LARGE SCALE GENOMIC DNA]</scope>
    <source>
        <tissue evidence="13">Taproot</tissue>
    </source>
</reference>
<dbReference type="PROSITE" id="PS50137">
    <property type="entry name" value="DS_RBD"/>
    <property type="match status" value="1"/>
</dbReference>
<dbReference type="InterPro" id="IPR014001">
    <property type="entry name" value="Helicase_ATP-bd"/>
</dbReference>
<dbReference type="OMA" id="LENIDEW"/>
<keyword evidence="14" id="KW-1185">Reference proteome</keyword>
<dbReference type="SMART" id="SM00847">
    <property type="entry name" value="HA2"/>
    <property type="match status" value="1"/>
</dbReference>
<dbReference type="InterPro" id="IPR001650">
    <property type="entry name" value="Helicase_C-like"/>
</dbReference>
<dbReference type="PANTHER" id="PTHR18934">
    <property type="entry name" value="ATP-DEPENDENT RNA HELICASE"/>
    <property type="match status" value="1"/>
</dbReference>
<comment type="similarity">
    <text evidence="8">Belongs to the DExH box helicase family.</text>
</comment>
<dbReference type="FunFam" id="3.40.50.300:FF:000526">
    <property type="entry name" value="DExH-box ATP-dependent RNA helicase DExH3"/>
    <property type="match status" value="1"/>
</dbReference>
<dbReference type="PROSITE" id="PS51192">
    <property type="entry name" value="HELICASE_ATP_BIND_1"/>
    <property type="match status" value="1"/>
</dbReference>
<feature type="domain" description="Helicase ATP-binding" evidence="11">
    <location>
        <begin position="312"/>
        <end position="479"/>
    </location>
</feature>
<evidence type="ECO:0000256" key="5">
    <source>
        <dbReference type="ARBA" id="ARBA00022840"/>
    </source>
</evidence>
<dbReference type="AlphaFoldDB" id="A0A0J8BC63"/>
<dbReference type="InterPro" id="IPR014720">
    <property type="entry name" value="dsRBD_dom"/>
</dbReference>
<evidence type="ECO:0000259" key="12">
    <source>
        <dbReference type="PROSITE" id="PS51194"/>
    </source>
</evidence>
<dbReference type="eggNOG" id="KOG0920">
    <property type="taxonomic scope" value="Eukaryota"/>
</dbReference>
<feature type="domain" description="DRBM" evidence="10">
    <location>
        <begin position="1103"/>
        <end position="1168"/>
    </location>
</feature>
<dbReference type="Pfam" id="PF07717">
    <property type="entry name" value="OB_NTP_bind"/>
    <property type="match status" value="1"/>
</dbReference>
<dbReference type="EC" id="3.6.4.13" evidence="1"/>
<dbReference type="Gene3D" id="3.30.160.20">
    <property type="match status" value="1"/>
</dbReference>
<dbReference type="GO" id="GO:0005634">
    <property type="term" value="C:nucleus"/>
    <property type="evidence" value="ECO:0007669"/>
    <property type="project" value="TreeGrafter"/>
</dbReference>
<name>A0A0J8BC63_BETVV</name>
<comment type="catalytic activity">
    <reaction evidence="7">
        <text>ATP + H2O = ADP + phosphate + H(+)</text>
        <dbReference type="Rhea" id="RHEA:13065"/>
        <dbReference type="ChEBI" id="CHEBI:15377"/>
        <dbReference type="ChEBI" id="CHEBI:15378"/>
        <dbReference type="ChEBI" id="CHEBI:30616"/>
        <dbReference type="ChEBI" id="CHEBI:43474"/>
        <dbReference type="ChEBI" id="CHEBI:456216"/>
        <dbReference type="EC" id="3.6.4.13"/>
    </reaction>
</comment>
<dbReference type="SMART" id="SM00487">
    <property type="entry name" value="DEXDc"/>
    <property type="match status" value="1"/>
</dbReference>
<dbReference type="Pfam" id="PF00271">
    <property type="entry name" value="Helicase_C"/>
    <property type="match status" value="1"/>
</dbReference>
<dbReference type="GO" id="GO:0003723">
    <property type="term" value="F:RNA binding"/>
    <property type="evidence" value="ECO:0007669"/>
    <property type="project" value="UniProtKB-UniRule"/>
</dbReference>
<gene>
    <name evidence="13" type="ORF">BVRB_5g126350</name>
</gene>
<accession>A0A0J8BC63</accession>
<dbReference type="PROSITE" id="PS00690">
    <property type="entry name" value="DEAH_ATP_HELICASE"/>
    <property type="match status" value="1"/>
</dbReference>
<dbReference type="InterPro" id="IPR011545">
    <property type="entry name" value="DEAD/DEAH_box_helicase_dom"/>
</dbReference>
<dbReference type="Pfam" id="PF04408">
    <property type="entry name" value="WHD_HA2"/>
    <property type="match status" value="1"/>
</dbReference>
<dbReference type="FunFam" id="1.20.120.1080:FF:000002">
    <property type="entry name" value="Putative ATP-dependent RNA helicase DHX36"/>
    <property type="match status" value="1"/>
</dbReference>
<dbReference type="InterPro" id="IPR059023">
    <property type="entry name" value="RNA_hel_CTD"/>
</dbReference>
<evidence type="ECO:0000256" key="9">
    <source>
        <dbReference type="PROSITE-ProRule" id="PRU00266"/>
    </source>
</evidence>
<dbReference type="SMART" id="SM00490">
    <property type="entry name" value="HELICc"/>
    <property type="match status" value="1"/>
</dbReference>
<dbReference type="SUPFAM" id="SSF54768">
    <property type="entry name" value="dsRNA-binding domain-like"/>
    <property type="match status" value="1"/>
</dbReference>
<dbReference type="OrthoDB" id="5600252at2759"/>
<evidence type="ECO:0000313" key="13">
    <source>
        <dbReference type="EMBL" id="KMS97522.1"/>
    </source>
</evidence>
<keyword evidence="6 9" id="KW-0694">RNA-binding</keyword>
<dbReference type="InterPro" id="IPR011709">
    <property type="entry name" value="DEAD-box_helicase_OB_fold"/>
</dbReference>